<dbReference type="InterPro" id="IPR002938">
    <property type="entry name" value="FAD-bd"/>
</dbReference>
<dbReference type="InterPro" id="IPR036188">
    <property type="entry name" value="FAD/NAD-bd_sf"/>
</dbReference>
<dbReference type="PANTHER" id="PTHR43747">
    <property type="entry name" value="FAD-BINDING PROTEIN"/>
    <property type="match status" value="1"/>
</dbReference>
<dbReference type="EC" id="1.-.-.-" evidence="2"/>
<comment type="caution">
    <text evidence="2">The sequence shown here is derived from an EMBL/GenBank/DDBJ whole genome shotgun (WGS) entry which is preliminary data.</text>
</comment>
<dbReference type="Pfam" id="PF01494">
    <property type="entry name" value="FAD_binding_3"/>
    <property type="match status" value="1"/>
</dbReference>
<dbReference type="RefSeq" id="WP_380602598.1">
    <property type="nucleotide sequence ID" value="NZ_JBHSDU010000014.1"/>
</dbReference>
<evidence type="ECO:0000313" key="3">
    <source>
        <dbReference type="Proteomes" id="UP001595904"/>
    </source>
</evidence>
<dbReference type="GO" id="GO:0016491">
    <property type="term" value="F:oxidoreductase activity"/>
    <property type="evidence" value="ECO:0007669"/>
    <property type="project" value="UniProtKB-KW"/>
</dbReference>
<proteinExistence type="predicted"/>
<organism evidence="2 3">
    <name type="scientific">Steroidobacter flavus</name>
    <dbReference type="NCBI Taxonomy" id="1842136"/>
    <lineage>
        <taxon>Bacteria</taxon>
        <taxon>Pseudomonadati</taxon>
        <taxon>Pseudomonadota</taxon>
        <taxon>Gammaproteobacteria</taxon>
        <taxon>Steroidobacterales</taxon>
        <taxon>Steroidobacteraceae</taxon>
        <taxon>Steroidobacter</taxon>
    </lineage>
</organism>
<dbReference type="SUPFAM" id="SSF51905">
    <property type="entry name" value="FAD/NAD(P)-binding domain"/>
    <property type="match status" value="1"/>
</dbReference>
<dbReference type="EMBL" id="JBHSDU010000014">
    <property type="protein sequence ID" value="MFC4312852.1"/>
    <property type="molecule type" value="Genomic_DNA"/>
</dbReference>
<evidence type="ECO:0000259" key="1">
    <source>
        <dbReference type="Pfam" id="PF01494"/>
    </source>
</evidence>
<protein>
    <submittedName>
        <fullName evidence="2">NAD(P)/FAD-dependent oxidoreductase</fullName>
        <ecNumber evidence="2">1.-.-.-</ecNumber>
    </submittedName>
</protein>
<keyword evidence="3" id="KW-1185">Reference proteome</keyword>
<dbReference type="Proteomes" id="UP001595904">
    <property type="component" value="Unassembled WGS sequence"/>
</dbReference>
<accession>A0ABV8T0T9</accession>
<dbReference type="PANTHER" id="PTHR43747:SF1">
    <property type="entry name" value="SLR1998 PROTEIN"/>
    <property type="match status" value="1"/>
</dbReference>
<reference evidence="3" key="1">
    <citation type="journal article" date="2019" name="Int. J. Syst. Evol. Microbiol.">
        <title>The Global Catalogue of Microorganisms (GCM) 10K type strain sequencing project: providing services to taxonomists for standard genome sequencing and annotation.</title>
        <authorList>
            <consortium name="The Broad Institute Genomics Platform"/>
            <consortium name="The Broad Institute Genome Sequencing Center for Infectious Disease"/>
            <person name="Wu L."/>
            <person name="Ma J."/>
        </authorList>
    </citation>
    <scope>NUCLEOTIDE SEQUENCE [LARGE SCALE GENOMIC DNA]</scope>
    <source>
        <strain evidence="3">CGMCC 1.10759</strain>
    </source>
</reference>
<name>A0ABV8T0T9_9GAMM</name>
<keyword evidence="2" id="KW-0560">Oxidoreductase</keyword>
<evidence type="ECO:0000313" key="2">
    <source>
        <dbReference type="EMBL" id="MFC4312852.1"/>
    </source>
</evidence>
<dbReference type="InterPro" id="IPR050816">
    <property type="entry name" value="Flavin-dep_Halogenase_NPB"/>
</dbReference>
<sequence>MTDKHDVIILGGGLAGLTLAIQLRQQFATMRILVIERRKHPVPEAAHKVGESSVEIGAHYFDTVLGLKEHLDKHQLRKFGLRFFIYSSVREDIEGVTEMGASRFLPTPSYQLDRGIFENYLTEHGRALGIEIVDGAVVRQIDLGKEGAEHSVRFEVDKQSVQATGRWVVDASGRAGLIKRKLGLAEDNAHDANAVWFRIGTKIDIDEWSTDRQWLTRCDPPLRWLSTNHLMGEGYWAWLIPLASGSHSVGIVCDARIHPLETMNSFEKSMDWFRKHQPRLARELEGKQHLLQDFCFLRNFSHGCKQVFSGADRWALTGEAGVFLDPFYSPGSDFIAMSNSYIADLIARDRGGEHVGGRSKVYQQLYFSFYESTLALYTDQYRIMGDPQVMPVKVIWDYAYYWGILCQLFFQNRLTDLASISALSVEMSHSKALNFAMQDFMREWSKVSRRRDVAVMLDQARLAWFADLNGSLLDSIDELTFRRRIRENTGLLDTLAREIVERAHASCPEVDASAVLKLLPDADSVSAGRLLFAEAA</sequence>
<feature type="domain" description="FAD-binding" evidence="1">
    <location>
        <begin position="5"/>
        <end position="213"/>
    </location>
</feature>
<gene>
    <name evidence="2" type="ORF">ACFPN2_27455</name>
</gene>
<dbReference type="Gene3D" id="3.50.50.60">
    <property type="entry name" value="FAD/NAD(P)-binding domain"/>
    <property type="match status" value="1"/>
</dbReference>